<dbReference type="PANTHER" id="PTHR48207">
    <property type="entry name" value="SUCCINATE--HYDROXYMETHYLGLUTARATE COA-TRANSFERASE"/>
    <property type="match status" value="1"/>
</dbReference>
<proteinExistence type="predicted"/>
<dbReference type="InterPro" id="IPR044855">
    <property type="entry name" value="CoA-Trfase_III_dom3_sf"/>
</dbReference>
<dbReference type="Gene3D" id="3.30.1540.10">
    <property type="entry name" value="formyl-coa transferase, domain 3"/>
    <property type="match status" value="1"/>
</dbReference>
<organism evidence="2 3">
    <name type="scientific">OM182 bacterium MED-G24</name>
    <dbReference type="NCBI Taxonomy" id="1986255"/>
    <lineage>
        <taxon>Bacteria</taxon>
        <taxon>Pseudomonadati</taxon>
        <taxon>Pseudomonadota</taxon>
        <taxon>Gammaproteobacteria</taxon>
        <taxon>OMG group</taxon>
        <taxon>OM182 clade</taxon>
    </lineage>
</organism>
<dbReference type="Proteomes" id="UP000219327">
    <property type="component" value="Unassembled WGS sequence"/>
</dbReference>
<dbReference type="Gene3D" id="3.40.50.10540">
    <property type="entry name" value="Crotonobetainyl-coa:carnitine coa-transferase, domain 1"/>
    <property type="match status" value="1"/>
</dbReference>
<evidence type="ECO:0008006" key="4">
    <source>
        <dbReference type="Google" id="ProtNLM"/>
    </source>
</evidence>
<dbReference type="EMBL" id="NTKD01000016">
    <property type="protein sequence ID" value="PDH40008.1"/>
    <property type="molecule type" value="Genomic_DNA"/>
</dbReference>
<dbReference type="InterPro" id="IPR023606">
    <property type="entry name" value="CoA-Trfase_III_dom_1_sf"/>
</dbReference>
<accession>A0A2A5WUQ9</accession>
<dbReference type="InterPro" id="IPR003673">
    <property type="entry name" value="CoA-Trfase_fam_III"/>
</dbReference>
<dbReference type="PANTHER" id="PTHR48207:SF3">
    <property type="entry name" value="SUCCINATE--HYDROXYMETHYLGLUTARATE COA-TRANSFERASE"/>
    <property type="match status" value="1"/>
</dbReference>
<gene>
    <name evidence="2" type="ORF">CNE99_04390</name>
</gene>
<comment type="caution">
    <text evidence="2">The sequence shown here is derived from an EMBL/GenBank/DDBJ whole genome shotgun (WGS) entry which is preliminary data.</text>
</comment>
<dbReference type="InterPro" id="IPR050483">
    <property type="entry name" value="CoA-transferase_III_domain"/>
</dbReference>
<protein>
    <recommendedName>
        <fullName evidence="4">CoA transferase</fullName>
    </recommendedName>
</protein>
<reference evidence="2 3" key="1">
    <citation type="submission" date="2017-08" db="EMBL/GenBank/DDBJ databases">
        <title>Fine stratification of microbial communities through a metagenomic profile of the photic zone.</title>
        <authorList>
            <person name="Haro-Moreno J.M."/>
            <person name="Lopez-Perez M."/>
            <person name="De La Torre J."/>
            <person name="Picazo A."/>
            <person name="Camacho A."/>
            <person name="Rodriguez-Valera F."/>
        </authorList>
    </citation>
    <scope>NUCLEOTIDE SEQUENCE [LARGE SCALE GENOMIC DNA]</scope>
    <source>
        <strain evidence="2">MED-G24</strain>
    </source>
</reference>
<dbReference type="Pfam" id="PF02515">
    <property type="entry name" value="CoA_transf_3"/>
    <property type="match status" value="1"/>
</dbReference>
<sequence length="347" mass="38879">MRVLEFGDNKAASYAGRLFQQYGAEVVRVDLPSNSLPNDSDLSLDIFLQTGKRRVAIDYRGDQGLALLRRLAGESTIVIADCLPSLLDEIDWPHFPGGIRVSITPFGLDGPYRDWQGFGPILQAMGGYTYIIGNPNKAPLSMPMHYAEYQAGQFAYMSALASFVSETPSAEIEVSMLETVMTLSQWTTIYWTMQQKIRCRDGNRMGKVHPVSLYRCRDGFIYLTIVPTFWRNLIAMIGRDDLLEDERFSSTTARLANADALDDILNEVFLDYTMAECLELGQRKYRLPVGAAMTLDQVLNDEHLRARHYWQDVNVPGHGNVRMPGAAFRSVPATAQSPLEYQGADNG</sequence>
<name>A0A2A5WUQ9_9GAMM</name>
<evidence type="ECO:0000256" key="1">
    <source>
        <dbReference type="ARBA" id="ARBA00022679"/>
    </source>
</evidence>
<evidence type="ECO:0000313" key="2">
    <source>
        <dbReference type="EMBL" id="PDH40008.1"/>
    </source>
</evidence>
<evidence type="ECO:0000313" key="3">
    <source>
        <dbReference type="Proteomes" id="UP000219327"/>
    </source>
</evidence>
<keyword evidence="1" id="KW-0808">Transferase</keyword>
<dbReference type="GO" id="GO:0008410">
    <property type="term" value="F:CoA-transferase activity"/>
    <property type="evidence" value="ECO:0007669"/>
    <property type="project" value="TreeGrafter"/>
</dbReference>
<dbReference type="AlphaFoldDB" id="A0A2A5WUQ9"/>
<dbReference type="SUPFAM" id="SSF89796">
    <property type="entry name" value="CoA-transferase family III (CaiB/BaiF)"/>
    <property type="match status" value="1"/>
</dbReference>